<reference evidence="1 2" key="1">
    <citation type="submission" date="2021-05" db="EMBL/GenBank/DDBJ databases">
        <title>A Polyphasic approach of four new species of the genus Ohtaekwangia: Ohtaekwangia histidinii sp. nov., Ohtaekwangia cretensis sp. nov., Ohtaekwangia indiensis sp. nov., Ohtaekwangia reichenbachii sp. nov. from diverse environment.</title>
        <authorList>
            <person name="Octaviana S."/>
        </authorList>
    </citation>
    <scope>NUCLEOTIDE SEQUENCE [LARGE SCALE GENOMIC DNA]</scope>
    <source>
        <strain evidence="1 2">PWU20</strain>
    </source>
</reference>
<keyword evidence="2" id="KW-1185">Reference proteome</keyword>
<evidence type="ECO:0000313" key="1">
    <source>
        <dbReference type="EMBL" id="MBT1701975.1"/>
    </source>
</evidence>
<proteinExistence type="predicted"/>
<evidence type="ECO:0000313" key="2">
    <source>
        <dbReference type="Proteomes" id="UP000772618"/>
    </source>
</evidence>
<dbReference type="Proteomes" id="UP000772618">
    <property type="component" value="Unassembled WGS sequence"/>
</dbReference>
<accession>A0ABS5VMB3</accession>
<dbReference type="EMBL" id="JAHESD010000003">
    <property type="protein sequence ID" value="MBT1701975.1"/>
    <property type="molecule type" value="Genomic_DNA"/>
</dbReference>
<protein>
    <submittedName>
        <fullName evidence="1">DUF4272 domain-containing protein</fullName>
    </submittedName>
</protein>
<dbReference type="Pfam" id="PF14094">
    <property type="entry name" value="DUF4272"/>
    <property type="match status" value="1"/>
</dbReference>
<name>A0ABS5VMB3_9BACT</name>
<dbReference type="RefSeq" id="WP_254151670.1">
    <property type="nucleotide sequence ID" value="NZ_JAHESD010000003.1"/>
</dbReference>
<comment type="caution">
    <text evidence="1">The sequence shown here is derived from an EMBL/GenBank/DDBJ whole genome shotgun (WGS) entry which is preliminary data.</text>
</comment>
<sequence length="221" mass="25731">MATLEKSKEINLLMTAIERKEKTEQILRSLGITLIDQLPPLEEESAVRLRTPQEIAKRLLILTYLNCIVEADHLKQDVILFLKKEGLWESTTAQEKTWFEKKELTETEVTQILWRGEAIWFMLWALDKTDKLELPVSEINIDKVIPLLPPFMQDTTGFITSATIRSTTEILDQADLTFRLLWALREADLDGSYELPLNAGIVHERYNAINWIMFVNEKWDE</sequence>
<gene>
    <name evidence="1" type="ORF">KK060_01710</name>
</gene>
<organism evidence="1 2">
    <name type="scientific">Chryseosolibacter indicus</name>
    <dbReference type="NCBI Taxonomy" id="2782351"/>
    <lineage>
        <taxon>Bacteria</taxon>
        <taxon>Pseudomonadati</taxon>
        <taxon>Bacteroidota</taxon>
        <taxon>Cytophagia</taxon>
        <taxon>Cytophagales</taxon>
        <taxon>Chryseotaleaceae</taxon>
        <taxon>Chryseosolibacter</taxon>
    </lineage>
</organism>
<dbReference type="InterPro" id="IPR025368">
    <property type="entry name" value="DUF4272"/>
</dbReference>